<sequence length="229" mass="25417">MQVNARPIESDNIPTSQQAAMLGQAYDSKNIAIDSQLLQSHQDQQAQALAAAAQQQNDRSTEYAIQQLQGYPGLKPDPHSHPHGGSMHHDGSGQSVNAGLGGVPTGYASNSPVPKPMVGSEEYYRIKKYNHKEVERRRRETINKGIDDLGKVVPDCDKHKGQILAKAVSYITMLKEKEETMVKQLTLEKLISEQSISELSAANKSLKAELSQAWKEIEHYKRRAESMNE</sequence>
<dbReference type="GO" id="GO:0003677">
    <property type="term" value="F:DNA binding"/>
    <property type="evidence" value="ECO:0007669"/>
    <property type="project" value="UniProtKB-KW"/>
</dbReference>
<dbReference type="SUPFAM" id="SSF47459">
    <property type="entry name" value="HLH, helix-loop-helix DNA-binding domain"/>
    <property type="match status" value="1"/>
</dbReference>
<evidence type="ECO:0000313" key="5">
    <source>
        <dbReference type="EMBL" id="GMM53220.1"/>
    </source>
</evidence>
<dbReference type="GO" id="GO:0005634">
    <property type="term" value="C:nucleus"/>
    <property type="evidence" value="ECO:0007669"/>
    <property type="project" value="TreeGrafter"/>
</dbReference>
<dbReference type="PANTHER" id="PTHR47787">
    <property type="entry name" value="CENTROMERE-BINDING PROTEIN 1"/>
    <property type="match status" value="1"/>
</dbReference>
<feature type="domain" description="BHLH" evidence="4">
    <location>
        <begin position="126"/>
        <end position="184"/>
    </location>
</feature>
<dbReference type="InterPro" id="IPR011598">
    <property type="entry name" value="bHLH_dom"/>
</dbReference>
<dbReference type="EMBL" id="BTGC01000008">
    <property type="protein sequence ID" value="GMM53220.1"/>
    <property type="molecule type" value="Genomic_DNA"/>
</dbReference>
<reference evidence="5 6" key="1">
    <citation type="journal article" date="2023" name="Elife">
        <title>Identification of key yeast species and microbe-microbe interactions impacting larval growth of Drosophila in the wild.</title>
        <authorList>
            <person name="Mure A."/>
            <person name="Sugiura Y."/>
            <person name="Maeda R."/>
            <person name="Honda K."/>
            <person name="Sakurai N."/>
            <person name="Takahashi Y."/>
            <person name="Watada M."/>
            <person name="Katoh T."/>
            <person name="Gotoh A."/>
            <person name="Gotoh Y."/>
            <person name="Taniguchi I."/>
            <person name="Nakamura K."/>
            <person name="Hayashi T."/>
            <person name="Katayama T."/>
            <person name="Uemura T."/>
            <person name="Hattori Y."/>
        </authorList>
    </citation>
    <scope>NUCLEOTIDE SEQUENCE [LARGE SCALE GENOMIC DNA]</scope>
    <source>
        <strain evidence="5 6">SB-73</strain>
    </source>
</reference>
<evidence type="ECO:0000256" key="3">
    <source>
        <dbReference type="SAM" id="MobiDB-lite"/>
    </source>
</evidence>
<evidence type="ECO:0000313" key="6">
    <source>
        <dbReference type="Proteomes" id="UP001362899"/>
    </source>
</evidence>
<proteinExistence type="predicted"/>
<keyword evidence="2" id="KW-0539">Nucleus</keyword>
<protein>
    <submittedName>
        <fullName evidence="5">Cbf1 protein</fullName>
    </submittedName>
</protein>
<dbReference type="GO" id="GO:0003700">
    <property type="term" value="F:DNA-binding transcription factor activity"/>
    <property type="evidence" value="ECO:0007669"/>
    <property type="project" value="InterPro"/>
</dbReference>
<dbReference type="PROSITE" id="PS50888">
    <property type="entry name" value="BHLH"/>
    <property type="match status" value="1"/>
</dbReference>
<dbReference type="PANTHER" id="PTHR47787:SF1">
    <property type="entry name" value="CENTROMERE-BINDING PROTEIN 1"/>
    <property type="match status" value="1"/>
</dbReference>
<keyword evidence="1" id="KW-0238">DNA-binding</keyword>
<keyword evidence="6" id="KW-1185">Reference proteome</keyword>
<accession>A0AAV5RP55</accession>
<dbReference type="CDD" id="cd11398">
    <property type="entry name" value="bHLHzip_scCBP1"/>
    <property type="match status" value="1"/>
</dbReference>
<name>A0AAV5RP55_STABA</name>
<evidence type="ECO:0000256" key="2">
    <source>
        <dbReference type="ARBA" id="ARBA00023242"/>
    </source>
</evidence>
<comment type="caution">
    <text evidence="5">The sequence shown here is derived from an EMBL/GenBank/DDBJ whole genome shotgun (WGS) entry which is preliminary data.</text>
</comment>
<dbReference type="InterPro" id="IPR036638">
    <property type="entry name" value="HLH_DNA-bd_sf"/>
</dbReference>
<dbReference type="Gene3D" id="4.10.280.10">
    <property type="entry name" value="Helix-loop-helix DNA-binding domain"/>
    <property type="match status" value="1"/>
</dbReference>
<dbReference type="Pfam" id="PF00010">
    <property type="entry name" value="HLH"/>
    <property type="match status" value="1"/>
</dbReference>
<dbReference type="GO" id="GO:0046983">
    <property type="term" value="F:protein dimerization activity"/>
    <property type="evidence" value="ECO:0007669"/>
    <property type="project" value="InterPro"/>
</dbReference>
<gene>
    <name evidence="5" type="ORF">DASB73_041830</name>
</gene>
<dbReference type="AlphaFoldDB" id="A0AAV5RP55"/>
<evidence type="ECO:0000256" key="1">
    <source>
        <dbReference type="ARBA" id="ARBA00023125"/>
    </source>
</evidence>
<evidence type="ECO:0000259" key="4">
    <source>
        <dbReference type="PROSITE" id="PS50888"/>
    </source>
</evidence>
<dbReference type="InterPro" id="IPR047206">
    <property type="entry name" value="bHLHzip_scCBP1-like"/>
</dbReference>
<dbReference type="SMART" id="SM00353">
    <property type="entry name" value="HLH"/>
    <property type="match status" value="1"/>
</dbReference>
<dbReference type="Proteomes" id="UP001362899">
    <property type="component" value="Unassembled WGS sequence"/>
</dbReference>
<organism evidence="5 6">
    <name type="scientific">Starmerella bacillaris</name>
    <name type="common">Yeast</name>
    <name type="synonym">Candida zemplinina</name>
    <dbReference type="NCBI Taxonomy" id="1247836"/>
    <lineage>
        <taxon>Eukaryota</taxon>
        <taxon>Fungi</taxon>
        <taxon>Dikarya</taxon>
        <taxon>Ascomycota</taxon>
        <taxon>Saccharomycotina</taxon>
        <taxon>Dipodascomycetes</taxon>
        <taxon>Dipodascales</taxon>
        <taxon>Trichomonascaceae</taxon>
        <taxon>Starmerella</taxon>
    </lineage>
</organism>
<feature type="region of interest" description="Disordered" evidence="3">
    <location>
        <begin position="71"/>
        <end position="96"/>
    </location>
</feature>